<evidence type="ECO:0000256" key="1">
    <source>
        <dbReference type="SAM" id="MobiDB-lite"/>
    </source>
</evidence>
<dbReference type="Proteomes" id="UP001567538">
    <property type="component" value="Unassembled WGS sequence"/>
</dbReference>
<sequence>MWAGLILYWQHPDTIKKSMIASKTRRSEPDGPGTGIRTHLGGSTSIEEKYLKMVTERGVSLKDVVYDGFKTLHTFKDGTYTCKRAAYVDEMVQTIATTKGENPNLSNIFINDVFEGKLDKKKRMFGTGNLAPSLMVNTSTQSARATTSAGLDPSLRNELREKLRSELRGEIREELWQDLNMAMEEKLNRFMMSQQSHQSRHIDDDASQT</sequence>
<name>A0ABD1GZY3_SALDI</name>
<dbReference type="InterPro" id="IPR004252">
    <property type="entry name" value="Probable_transposase_24"/>
</dbReference>
<comment type="caution">
    <text evidence="2">The sequence shown here is derived from an EMBL/GenBank/DDBJ whole genome shotgun (WGS) entry which is preliminary data.</text>
</comment>
<gene>
    <name evidence="2" type="ORF">AAHA92_17799</name>
</gene>
<protein>
    <submittedName>
        <fullName evidence="2">Uncharacterized protein</fullName>
    </submittedName>
</protein>
<dbReference type="AlphaFoldDB" id="A0ABD1GZY3"/>
<dbReference type="Pfam" id="PF03004">
    <property type="entry name" value="Transposase_24"/>
    <property type="match status" value="1"/>
</dbReference>
<dbReference type="EMBL" id="JBEAFC010000007">
    <property type="protein sequence ID" value="KAL1549733.1"/>
    <property type="molecule type" value="Genomic_DNA"/>
</dbReference>
<accession>A0ABD1GZY3</accession>
<feature type="region of interest" description="Disordered" evidence="1">
    <location>
        <begin position="21"/>
        <end position="41"/>
    </location>
</feature>
<organism evidence="2 3">
    <name type="scientific">Salvia divinorum</name>
    <name type="common">Maria pastora</name>
    <name type="synonym">Diviner's sage</name>
    <dbReference type="NCBI Taxonomy" id="28513"/>
    <lineage>
        <taxon>Eukaryota</taxon>
        <taxon>Viridiplantae</taxon>
        <taxon>Streptophyta</taxon>
        <taxon>Embryophyta</taxon>
        <taxon>Tracheophyta</taxon>
        <taxon>Spermatophyta</taxon>
        <taxon>Magnoliopsida</taxon>
        <taxon>eudicotyledons</taxon>
        <taxon>Gunneridae</taxon>
        <taxon>Pentapetalae</taxon>
        <taxon>asterids</taxon>
        <taxon>lamiids</taxon>
        <taxon>Lamiales</taxon>
        <taxon>Lamiaceae</taxon>
        <taxon>Nepetoideae</taxon>
        <taxon>Mentheae</taxon>
        <taxon>Salviinae</taxon>
        <taxon>Salvia</taxon>
        <taxon>Salvia subgen. Calosphace</taxon>
    </lineage>
</organism>
<proteinExistence type="predicted"/>
<evidence type="ECO:0000313" key="2">
    <source>
        <dbReference type="EMBL" id="KAL1549733.1"/>
    </source>
</evidence>
<keyword evidence="3" id="KW-1185">Reference proteome</keyword>
<evidence type="ECO:0000313" key="3">
    <source>
        <dbReference type="Proteomes" id="UP001567538"/>
    </source>
</evidence>
<reference evidence="2 3" key="1">
    <citation type="submission" date="2024-06" db="EMBL/GenBank/DDBJ databases">
        <title>A chromosome level genome sequence of Diviner's sage (Salvia divinorum).</title>
        <authorList>
            <person name="Ford S.A."/>
            <person name="Ro D.-K."/>
            <person name="Ness R.W."/>
            <person name="Phillips M.A."/>
        </authorList>
    </citation>
    <scope>NUCLEOTIDE SEQUENCE [LARGE SCALE GENOMIC DNA]</scope>
    <source>
        <strain evidence="2">SAF-2024a</strain>
        <tissue evidence="2">Leaf</tissue>
    </source>
</reference>